<sequence>MAIITEEPEQQEPQPQPQHQQQEEKRKQKQKQKQKQNQNPSLNSTKPQHNTNPFTLWFYFTLSVSLITLFFVSLSSLSSNPDPRSWFLGLRDSLRQHYSSGRVIKVQTSPNQSPIEVFTFQNDAVSTENVLIVHGVGLSSFSFREMISSLGSKGVRVMAVDLPGNGFSDRSTMEIKENSNGAFEKLWDVFALIKEKGVFWAFDHIVETGQIPYEEIMKARALGRKRVRVIELGSEELGRVLGQVIETFNLAPVHLVLHDSALLMSANWVAENVDLVKSVTLMDTGSRPALPMLAFNLPLIREVLLGFSFAYERLIRLCCMNKIGGFDVEAHRLLLKGRDGCRAVVGMGKNLNYSFDIGEWGGLDGIKVMPMQVLWSSGWSKLWSEEGSRVADALPQAKFVKHSGGRWPQEDNAYELAESIAEFVSSLPKSVRQAKEEPIPEHIQKMFDEAKSGDHDHDHLHGHGSHDHHHGGHDHGHAAGYMDAYGLGNSWGH</sequence>
<comment type="caution">
    <text evidence="1">The sequence shown here is derived from an EMBL/GenBank/DDBJ whole genome shotgun (WGS) entry which is preliminary data.</text>
</comment>
<keyword evidence="2" id="KW-1185">Reference proteome</keyword>
<evidence type="ECO:0000313" key="2">
    <source>
        <dbReference type="Proteomes" id="UP001163603"/>
    </source>
</evidence>
<organism evidence="1 2">
    <name type="scientific">Pistacia integerrima</name>
    <dbReference type="NCBI Taxonomy" id="434235"/>
    <lineage>
        <taxon>Eukaryota</taxon>
        <taxon>Viridiplantae</taxon>
        <taxon>Streptophyta</taxon>
        <taxon>Embryophyta</taxon>
        <taxon>Tracheophyta</taxon>
        <taxon>Spermatophyta</taxon>
        <taxon>Magnoliopsida</taxon>
        <taxon>eudicotyledons</taxon>
        <taxon>Gunneridae</taxon>
        <taxon>Pentapetalae</taxon>
        <taxon>rosids</taxon>
        <taxon>malvids</taxon>
        <taxon>Sapindales</taxon>
        <taxon>Anacardiaceae</taxon>
        <taxon>Pistacia</taxon>
    </lineage>
</organism>
<proteinExistence type="predicted"/>
<accession>A0ACC0XB95</accession>
<dbReference type="Proteomes" id="UP001163603">
    <property type="component" value="Chromosome 13"/>
</dbReference>
<gene>
    <name evidence="1" type="ORF">Pint_19862</name>
</gene>
<reference evidence="2" key="1">
    <citation type="journal article" date="2023" name="G3 (Bethesda)">
        <title>Genome assembly and association tests identify interacting loci associated with vigor, precocity, and sex in interspecific pistachio rootstocks.</title>
        <authorList>
            <person name="Palmer W."/>
            <person name="Jacygrad E."/>
            <person name="Sagayaradj S."/>
            <person name="Cavanaugh K."/>
            <person name="Han R."/>
            <person name="Bertier L."/>
            <person name="Beede B."/>
            <person name="Kafkas S."/>
            <person name="Golino D."/>
            <person name="Preece J."/>
            <person name="Michelmore R."/>
        </authorList>
    </citation>
    <scope>NUCLEOTIDE SEQUENCE [LARGE SCALE GENOMIC DNA]</scope>
</reference>
<dbReference type="EMBL" id="CM047748">
    <property type="protein sequence ID" value="KAJ0013871.1"/>
    <property type="molecule type" value="Genomic_DNA"/>
</dbReference>
<protein>
    <submittedName>
        <fullName evidence="1">Uncharacterized protein</fullName>
    </submittedName>
</protein>
<evidence type="ECO:0000313" key="1">
    <source>
        <dbReference type="EMBL" id="KAJ0013871.1"/>
    </source>
</evidence>
<name>A0ACC0XB95_9ROSI</name>